<gene>
    <name evidence="2" type="ordered locus">Daro_1072</name>
</gene>
<accession>Q47H53</accession>
<name>Q47H53_DECAR</name>
<dbReference type="eggNOG" id="COG4951">
    <property type="taxonomic scope" value="Bacteria"/>
</dbReference>
<dbReference type="EMBL" id="CP000089">
    <property type="protein sequence ID" value="AAZ45828.1"/>
    <property type="molecule type" value="Genomic_DNA"/>
</dbReference>
<reference evidence="2" key="1">
    <citation type="submission" date="2005-08" db="EMBL/GenBank/DDBJ databases">
        <title>Complete sequence of Dechloromonas aromatica RCB.</title>
        <authorList>
            <person name="Salinero K.K."/>
            <person name="Copeland A."/>
            <person name="Lucas S."/>
            <person name="Lapidus A."/>
            <person name="Barry K."/>
            <person name="Detter J.C."/>
            <person name="Glavina T."/>
            <person name="Hammon N."/>
            <person name="Israni S."/>
            <person name="Pitluck S."/>
            <person name="Di Bartolo G."/>
            <person name="Trong S."/>
            <person name="Schmutz J."/>
            <person name="Larimer F."/>
            <person name="Land M."/>
            <person name="Ivanova N."/>
            <person name="Richardson P."/>
        </authorList>
    </citation>
    <scope>NUCLEOTIDE SEQUENCE</scope>
    <source>
        <strain evidence="2">RCB</strain>
    </source>
</reference>
<protein>
    <submittedName>
        <fullName evidence="2">Uncharacterized protein</fullName>
    </submittedName>
</protein>
<dbReference type="HOGENOM" id="CLU_1746615_0_0_4"/>
<organism evidence="2">
    <name type="scientific">Dechloromonas aromatica (strain RCB)</name>
    <dbReference type="NCBI Taxonomy" id="159087"/>
    <lineage>
        <taxon>Bacteria</taxon>
        <taxon>Pseudomonadati</taxon>
        <taxon>Pseudomonadota</taxon>
        <taxon>Betaproteobacteria</taxon>
        <taxon>Rhodocyclales</taxon>
        <taxon>Azonexaceae</taxon>
        <taxon>Dechloromonas</taxon>
    </lineage>
</organism>
<dbReference type="KEGG" id="dar:Daro_1072"/>
<dbReference type="STRING" id="159087.Daro_1072"/>
<proteinExistence type="predicted"/>
<feature type="region of interest" description="Disordered" evidence="1">
    <location>
        <begin position="99"/>
        <end position="133"/>
    </location>
</feature>
<evidence type="ECO:0000256" key="1">
    <source>
        <dbReference type="SAM" id="MobiDB-lite"/>
    </source>
</evidence>
<feature type="compositionally biased region" description="Polar residues" evidence="1">
    <location>
        <begin position="103"/>
        <end position="122"/>
    </location>
</feature>
<dbReference type="AlphaFoldDB" id="Q47H53"/>
<sequence length="149" mass="15390">MAGGGLHCTAALQLAGGGFDAQAFDGAGTMDELRSVPAVPARLENADRWSAYIDPSMGSIRNLAGMHPRLDKQAGLLAGLESIKAQDFQQAPCALQTPPEVSVATSGHSTQAANSESGQLRQSGDGAALNIGSSFTNPKEFLLAVKQRP</sequence>
<evidence type="ECO:0000313" key="2">
    <source>
        <dbReference type="EMBL" id="AAZ45828.1"/>
    </source>
</evidence>